<dbReference type="PROSITE" id="PS51194">
    <property type="entry name" value="HELICASE_CTER"/>
    <property type="match status" value="1"/>
</dbReference>
<dbReference type="SUPFAM" id="SSF52540">
    <property type="entry name" value="P-loop containing nucleoside triphosphate hydrolases"/>
    <property type="match status" value="1"/>
</dbReference>
<organism evidence="15 16">
    <name type="scientific">Schizothecium vesticola</name>
    <dbReference type="NCBI Taxonomy" id="314040"/>
    <lineage>
        <taxon>Eukaryota</taxon>
        <taxon>Fungi</taxon>
        <taxon>Dikarya</taxon>
        <taxon>Ascomycota</taxon>
        <taxon>Pezizomycotina</taxon>
        <taxon>Sordariomycetes</taxon>
        <taxon>Sordariomycetidae</taxon>
        <taxon>Sordariales</taxon>
        <taxon>Schizotheciaceae</taxon>
        <taxon>Schizothecium</taxon>
    </lineage>
</organism>
<evidence type="ECO:0000259" key="12">
    <source>
        <dbReference type="PROSITE" id="PS51192"/>
    </source>
</evidence>
<evidence type="ECO:0000256" key="9">
    <source>
        <dbReference type="PROSITE-ProRule" id="PRU00552"/>
    </source>
</evidence>
<evidence type="ECO:0000256" key="3">
    <source>
        <dbReference type="ARBA" id="ARBA00022741"/>
    </source>
</evidence>
<evidence type="ECO:0000256" key="6">
    <source>
        <dbReference type="ARBA" id="ARBA00022840"/>
    </source>
</evidence>
<evidence type="ECO:0000313" key="15">
    <source>
        <dbReference type="EMBL" id="KAK0753088.1"/>
    </source>
</evidence>
<dbReference type="InterPro" id="IPR014014">
    <property type="entry name" value="RNA_helicase_DEAD_Q_motif"/>
</dbReference>
<dbReference type="PROSITE" id="PS51192">
    <property type="entry name" value="HELICASE_ATP_BIND_1"/>
    <property type="match status" value="1"/>
</dbReference>
<evidence type="ECO:0000256" key="5">
    <source>
        <dbReference type="ARBA" id="ARBA00022806"/>
    </source>
</evidence>
<keyword evidence="8" id="KW-0539">Nucleus</keyword>
<dbReference type="Pfam" id="PF00271">
    <property type="entry name" value="Helicase_C"/>
    <property type="match status" value="1"/>
</dbReference>
<dbReference type="GO" id="GO:0005829">
    <property type="term" value="C:cytosol"/>
    <property type="evidence" value="ECO:0007669"/>
    <property type="project" value="TreeGrafter"/>
</dbReference>
<reference evidence="15" key="1">
    <citation type="submission" date="2023-06" db="EMBL/GenBank/DDBJ databases">
        <title>Genome-scale phylogeny and comparative genomics of the fungal order Sordariales.</title>
        <authorList>
            <consortium name="Lawrence Berkeley National Laboratory"/>
            <person name="Hensen N."/>
            <person name="Bonometti L."/>
            <person name="Westerberg I."/>
            <person name="Brannstrom I.O."/>
            <person name="Guillou S."/>
            <person name="Cros-Aarteil S."/>
            <person name="Calhoun S."/>
            <person name="Haridas S."/>
            <person name="Kuo A."/>
            <person name="Mondo S."/>
            <person name="Pangilinan J."/>
            <person name="Riley R."/>
            <person name="LaButti K."/>
            <person name="Andreopoulos B."/>
            <person name="Lipzen A."/>
            <person name="Chen C."/>
            <person name="Yanf M."/>
            <person name="Daum C."/>
            <person name="Ng V."/>
            <person name="Clum A."/>
            <person name="Steindorff A."/>
            <person name="Ohm R."/>
            <person name="Martin F."/>
            <person name="Silar P."/>
            <person name="Natvig D."/>
            <person name="Lalanne C."/>
            <person name="Gautier V."/>
            <person name="Ament-velasquez S.L."/>
            <person name="Kruys A."/>
            <person name="Hutchinson M.I."/>
            <person name="Powell A.J."/>
            <person name="Barry K."/>
            <person name="Miller A.N."/>
            <person name="Grigoriev I.V."/>
            <person name="Debuchy R."/>
            <person name="Gladieux P."/>
            <person name="Thoren M.H."/>
            <person name="Johannesson H."/>
        </authorList>
    </citation>
    <scope>NUCLEOTIDE SEQUENCE</scope>
    <source>
        <strain evidence="15">SMH3187-1</strain>
    </source>
</reference>
<evidence type="ECO:0000256" key="7">
    <source>
        <dbReference type="ARBA" id="ARBA00022884"/>
    </source>
</evidence>
<dbReference type="GO" id="GO:0003723">
    <property type="term" value="F:RNA binding"/>
    <property type="evidence" value="ECO:0007669"/>
    <property type="project" value="UniProtKB-KW"/>
</dbReference>
<evidence type="ECO:0000256" key="10">
    <source>
        <dbReference type="RuleBase" id="RU000492"/>
    </source>
</evidence>
<evidence type="ECO:0000313" key="16">
    <source>
        <dbReference type="Proteomes" id="UP001172155"/>
    </source>
</evidence>
<gene>
    <name evidence="15" type="ORF">B0T18DRAFT_315042</name>
</gene>
<sequence length="567" mass="61657">MKGSKAQAKKTAKVVVNQPPLEEENDISSDSGSGSDIGSDSDGESTGASNSDNQAVSADSDSDSDPDSLLQDGPRKRRRASPETTGGDKTKRRLISSGVTVPSRIRRVEMPTPTQTSTSAPPPESIAGPTAPADADTTFATLGVVPWLGQSLASLAIKRPTAIQKATIPEILKGRDCIGGSRTGSGKTVAFAVPMIQRWAENPTAIFGLILTPTRELALQIYEQIKAIASPHYLKAGLIIGGADMRTQAIELGKSPHIIIATPGRLADHIRTSGSDTYAGLRRIRFVILDEADRLLADGPGSMRPDIEECLAVLPPLSERQTLLFTATMTPEIRALKDEPRPAGRPPFFFYEVNATGLAIPPTLAQSYLKIPVTHREHFLHTFLLTPANADKSVIIFCNRTATADLLHHLLRALDHRVTSLHSRLPQRQRIDNLGRFRASAARILIATDVAARGLDIPEVKLVVNYDIPRDPDDYIHRVGRTARAGRRGEAVTFVGQRDVDLFLAIEARVGAKMDEWSEEGVNLETRVLRDALKVVSEKKREALLELEEGREVGGKRNRNKVKLRAT</sequence>
<dbReference type="PROSITE" id="PS00039">
    <property type="entry name" value="DEAD_ATP_HELICASE"/>
    <property type="match status" value="1"/>
</dbReference>
<dbReference type="GO" id="GO:0016787">
    <property type="term" value="F:hydrolase activity"/>
    <property type="evidence" value="ECO:0007669"/>
    <property type="project" value="UniProtKB-KW"/>
</dbReference>
<dbReference type="GO" id="GO:0042254">
    <property type="term" value="P:ribosome biogenesis"/>
    <property type="evidence" value="ECO:0007669"/>
    <property type="project" value="UniProtKB-KW"/>
</dbReference>
<comment type="caution">
    <text evidence="15">The sequence shown here is derived from an EMBL/GenBank/DDBJ whole genome shotgun (WGS) entry which is preliminary data.</text>
</comment>
<keyword evidence="16" id="KW-1185">Reference proteome</keyword>
<dbReference type="CDD" id="cd18787">
    <property type="entry name" value="SF2_C_DEAD"/>
    <property type="match status" value="1"/>
</dbReference>
<dbReference type="AlphaFoldDB" id="A0AA40KBI0"/>
<dbReference type="SMART" id="SM00487">
    <property type="entry name" value="DEXDc"/>
    <property type="match status" value="1"/>
</dbReference>
<feature type="domain" description="Helicase C-terminal" evidence="13">
    <location>
        <begin position="379"/>
        <end position="530"/>
    </location>
</feature>
<dbReference type="InterPro" id="IPR001650">
    <property type="entry name" value="Helicase_C-like"/>
</dbReference>
<keyword evidence="7" id="KW-0694">RNA-binding</keyword>
<protein>
    <submittedName>
        <fullName evidence="15">P-loop containing nucleoside triphosphate hydrolase protein</fullName>
    </submittedName>
</protein>
<feature type="compositionally biased region" description="Low complexity" evidence="11">
    <location>
        <begin position="49"/>
        <end position="59"/>
    </location>
</feature>
<dbReference type="PANTHER" id="PTHR47959">
    <property type="entry name" value="ATP-DEPENDENT RNA HELICASE RHLE-RELATED"/>
    <property type="match status" value="1"/>
</dbReference>
<keyword evidence="5 10" id="KW-0347">Helicase</keyword>
<dbReference type="InterPro" id="IPR000629">
    <property type="entry name" value="RNA-helicase_DEAD-box_CS"/>
</dbReference>
<dbReference type="PANTHER" id="PTHR47959:SF24">
    <property type="entry name" value="ATP-DEPENDENT RNA HELICASE"/>
    <property type="match status" value="1"/>
</dbReference>
<evidence type="ECO:0000256" key="11">
    <source>
        <dbReference type="SAM" id="MobiDB-lite"/>
    </source>
</evidence>
<feature type="region of interest" description="Disordered" evidence="11">
    <location>
        <begin position="1"/>
        <end position="134"/>
    </location>
</feature>
<feature type="compositionally biased region" description="Low complexity" evidence="11">
    <location>
        <begin position="28"/>
        <end position="40"/>
    </location>
</feature>
<dbReference type="InterPro" id="IPR011545">
    <property type="entry name" value="DEAD/DEAH_box_helicase_dom"/>
</dbReference>
<dbReference type="InterPro" id="IPR027417">
    <property type="entry name" value="P-loop_NTPase"/>
</dbReference>
<evidence type="ECO:0000256" key="8">
    <source>
        <dbReference type="ARBA" id="ARBA00023242"/>
    </source>
</evidence>
<keyword evidence="6 10" id="KW-0067">ATP-binding</keyword>
<dbReference type="InterPro" id="IPR050079">
    <property type="entry name" value="DEAD_box_RNA_helicase"/>
</dbReference>
<dbReference type="GO" id="GO:0010467">
    <property type="term" value="P:gene expression"/>
    <property type="evidence" value="ECO:0007669"/>
    <property type="project" value="UniProtKB-ARBA"/>
</dbReference>
<keyword evidence="4 10" id="KW-0378">Hydrolase</keyword>
<comment type="similarity">
    <text evidence="10">Belongs to the DEAD box helicase family.</text>
</comment>
<name>A0AA40KBI0_9PEZI</name>
<dbReference type="EMBL" id="JAUKUD010000001">
    <property type="protein sequence ID" value="KAK0753088.1"/>
    <property type="molecule type" value="Genomic_DNA"/>
</dbReference>
<accession>A0AA40KBI0</accession>
<dbReference type="InterPro" id="IPR014001">
    <property type="entry name" value="Helicase_ATP-bd"/>
</dbReference>
<evidence type="ECO:0000256" key="1">
    <source>
        <dbReference type="ARBA" id="ARBA00004123"/>
    </source>
</evidence>
<dbReference type="CDD" id="cd17955">
    <property type="entry name" value="DEADc_DDX49"/>
    <property type="match status" value="1"/>
</dbReference>
<keyword evidence="2" id="KW-0690">Ribosome biogenesis</keyword>
<dbReference type="Gene3D" id="3.40.50.300">
    <property type="entry name" value="P-loop containing nucleotide triphosphate hydrolases"/>
    <property type="match status" value="2"/>
</dbReference>
<dbReference type="Proteomes" id="UP001172155">
    <property type="component" value="Unassembled WGS sequence"/>
</dbReference>
<evidence type="ECO:0000259" key="14">
    <source>
        <dbReference type="PROSITE" id="PS51195"/>
    </source>
</evidence>
<evidence type="ECO:0000259" key="13">
    <source>
        <dbReference type="PROSITE" id="PS51194"/>
    </source>
</evidence>
<dbReference type="GO" id="GO:0005524">
    <property type="term" value="F:ATP binding"/>
    <property type="evidence" value="ECO:0007669"/>
    <property type="project" value="UniProtKB-KW"/>
</dbReference>
<comment type="subcellular location">
    <subcellularLocation>
        <location evidence="1">Nucleus</location>
    </subcellularLocation>
</comment>
<dbReference type="Pfam" id="PF00270">
    <property type="entry name" value="DEAD"/>
    <property type="match status" value="1"/>
</dbReference>
<dbReference type="SMART" id="SM00490">
    <property type="entry name" value="HELICc"/>
    <property type="match status" value="1"/>
</dbReference>
<proteinExistence type="inferred from homology"/>
<dbReference type="GO" id="GO:0005634">
    <property type="term" value="C:nucleus"/>
    <property type="evidence" value="ECO:0007669"/>
    <property type="project" value="UniProtKB-SubCell"/>
</dbReference>
<keyword evidence="3 10" id="KW-0547">Nucleotide-binding</keyword>
<feature type="domain" description="DEAD-box RNA helicase Q" evidence="14">
    <location>
        <begin position="137"/>
        <end position="165"/>
    </location>
</feature>
<evidence type="ECO:0000256" key="4">
    <source>
        <dbReference type="ARBA" id="ARBA00022801"/>
    </source>
</evidence>
<feature type="short sequence motif" description="Q motif" evidence="9">
    <location>
        <begin position="137"/>
        <end position="165"/>
    </location>
</feature>
<feature type="domain" description="Helicase ATP-binding" evidence="12">
    <location>
        <begin position="168"/>
        <end position="347"/>
    </location>
</feature>
<evidence type="ECO:0000256" key="2">
    <source>
        <dbReference type="ARBA" id="ARBA00022517"/>
    </source>
</evidence>
<dbReference type="GO" id="GO:0003724">
    <property type="term" value="F:RNA helicase activity"/>
    <property type="evidence" value="ECO:0007669"/>
    <property type="project" value="InterPro"/>
</dbReference>
<dbReference type="PROSITE" id="PS51195">
    <property type="entry name" value="Q_MOTIF"/>
    <property type="match status" value="1"/>
</dbReference>